<dbReference type="GO" id="GO:0051082">
    <property type="term" value="F:unfolded protein binding"/>
    <property type="evidence" value="ECO:0007669"/>
    <property type="project" value="InterPro"/>
</dbReference>
<evidence type="ECO:0000313" key="4">
    <source>
        <dbReference type="EMBL" id="PXV68117.1"/>
    </source>
</evidence>
<gene>
    <name evidence="4" type="ORF">CLV62_102149</name>
</gene>
<feature type="region of interest" description="Disordered" evidence="2">
    <location>
        <begin position="75"/>
        <end position="94"/>
    </location>
</feature>
<keyword evidence="5" id="KW-1185">Reference proteome</keyword>
<dbReference type="SUPFAM" id="SSF46565">
    <property type="entry name" value="Chaperone J-domain"/>
    <property type="match status" value="1"/>
</dbReference>
<dbReference type="InterPro" id="IPR036869">
    <property type="entry name" value="J_dom_sf"/>
</dbReference>
<feature type="compositionally biased region" description="Basic and acidic residues" evidence="2">
    <location>
        <begin position="32"/>
        <end position="45"/>
    </location>
</feature>
<dbReference type="EMBL" id="QICL01000002">
    <property type="protein sequence ID" value="PXV68117.1"/>
    <property type="molecule type" value="Genomic_DNA"/>
</dbReference>
<dbReference type="RefSeq" id="WP_110309404.1">
    <property type="nucleotide sequence ID" value="NZ_QICL01000002.1"/>
</dbReference>
<evidence type="ECO:0000313" key="5">
    <source>
        <dbReference type="Proteomes" id="UP000247973"/>
    </source>
</evidence>
<dbReference type="Gene3D" id="2.60.260.20">
    <property type="entry name" value="Urease metallochaperone UreE, N-terminal domain"/>
    <property type="match status" value="2"/>
</dbReference>
<dbReference type="FunFam" id="2.60.260.20:FF:000013">
    <property type="entry name" value="DnaJ subfamily B member 11"/>
    <property type="match status" value="1"/>
</dbReference>
<dbReference type="OrthoDB" id="9779889at2"/>
<dbReference type="PANTHER" id="PTHR43096:SF52">
    <property type="entry name" value="DNAJ HOMOLOG 1, MITOCHONDRIAL-RELATED"/>
    <property type="match status" value="1"/>
</dbReference>
<dbReference type="GO" id="GO:0005737">
    <property type="term" value="C:cytoplasm"/>
    <property type="evidence" value="ECO:0007669"/>
    <property type="project" value="TreeGrafter"/>
</dbReference>
<dbReference type="InterPro" id="IPR002939">
    <property type="entry name" value="DnaJ_C"/>
</dbReference>
<dbReference type="CDD" id="cd06257">
    <property type="entry name" value="DnaJ"/>
    <property type="match status" value="1"/>
</dbReference>
<reference evidence="4 5" key="1">
    <citation type="submission" date="2018-03" db="EMBL/GenBank/DDBJ databases">
        <title>Genomic Encyclopedia of Archaeal and Bacterial Type Strains, Phase II (KMG-II): from individual species to whole genera.</title>
        <authorList>
            <person name="Goeker M."/>
        </authorList>
    </citation>
    <scope>NUCLEOTIDE SEQUENCE [LARGE SCALE GENOMIC DNA]</scope>
    <source>
        <strain evidence="4 5">DSM 100214</strain>
    </source>
</reference>
<dbReference type="SUPFAM" id="SSF49493">
    <property type="entry name" value="HSP40/DnaJ peptide-binding domain"/>
    <property type="match status" value="2"/>
</dbReference>
<feature type="region of interest" description="Disordered" evidence="2">
    <location>
        <begin position="32"/>
        <end position="64"/>
    </location>
</feature>
<dbReference type="InterPro" id="IPR008971">
    <property type="entry name" value="HSP40/DnaJ_pept-bd"/>
</dbReference>
<comment type="caution">
    <text evidence="4">The sequence shown here is derived from an EMBL/GenBank/DDBJ whole genome shotgun (WGS) entry which is preliminary data.</text>
</comment>
<dbReference type="PANTHER" id="PTHR43096">
    <property type="entry name" value="DNAJ HOMOLOG 1, MITOCHONDRIAL-RELATED"/>
    <property type="match status" value="1"/>
</dbReference>
<protein>
    <submittedName>
        <fullName evidence="4">Curved DNA-binding protein</fullName>
    </submittedName>
</protein>
<proteinExistence type="predicted"/>
<dbReference type="Pfam" id="PF00226">
    <property type="entry name" value="DnaJ"/>
    <property type="match status" value="1"/>
</dbReference>
<dbReference type="Proteomes" id="UP000247973">
    <property type="component" value="Unassembled WGS sequence"/>
</dbReference>
<dbReference type="GO" id="GO:0042026">
    <property type="term" value="P:protein refolding"/>
    <property type="evidence" value="ECO:0007669"/>
    <property type="project" value="TreeGrafter"/>
</dbReference>
<dbReference type="Gene3D" id="1.10.287.110">
    <property type="entry name" value="DnaJ domain"/>
    <property type="match status" value="1"/>
</dbReference>
<dbReference type="InterPro" id="IPR018253">
    <property type="entry name" value="DnaJ_domain_CS"/>
</dbReference>
<dbReference type="AlphaFoldDB" id="A0A2V3PSE2"/>
<accession>A0A2V3PSE2</accession>
<feature type="domain" description="J" evidence="3">
    <location>
        <begin position="5"/>
        <end position="70"/>
    </location>
</feature>
<dbReference type="PROSITE" id="PS50076">
    <property type="entry name" value="DNAJ_2"/>
    <property type="match status" value="1"/>
</dbReference>
<dbReference type="PROSITE" id="PS00636">
    <property type="entry name" value="DNAJ_1"/>
    <property type="match status" value="1"/>
</dbReference>
<dbReference type="SMART" id="SM00271">
    <property type="entry name" value="DnaJ"/>
    <property type="match status" value="1"/>
</dbReference>
<evidence type="ECO:0000256" key="2">
    <source>
        <dbReference type="SAM" id="MobiDB-lite"/>
    </source>
</evidence>
<organism evidence="4 5">
    <name type="scientific">Dysgonomonas alginatilytica</name>
    <dbReference type="NCBI Taxonomy" id="1605892"/>
    <lineage>
        <taxon>Bacteria</taxon>
        <taxon>Pseudomonadati</taxon>
        <taxon>Bacteroidota</taxon>
        <taxon>Bacteroidia</taxon>
        <taxon>Bacteroidales</taxon>
        <taxon>Dysgonomonadaceae</taxon>
        <taxon>Dysgonomonas</taxon>
    </lineage>
</organism>
<dbReference type="InterPro" id="IPR001623">
    <property type="entry name" value="DnaJ_domain"/>
</dbReference>
<dbReference type="GO" id="GO:0003677">
    <property type="term" value="F:DNA binding"/>
    <property type="evidence" value="ECO:0007669"/>
    <property type="project" value="UniProtKB-KW"/>
</dbReference>
<keyword evidence="1" id="KW-0143">Chaperone</keyword>
<evidence type="ECO:0000256" key="1">
    <source>
        <dbReference type="ARBA" id="ARBA00023186"/>
    </source>
</evidence>
<sequence>MAFIDYYSVLGLKKDASADDIKKAYRKLARKYHPDLNPDDKESHQKFQQINEANEVLSDPEKRKKYDTYGEHWQHGEEYEKARQQQSQSGGFGGGFGGFGGDASYSYSSDDSEFSDFFESLFGNRGSRGSRGGRSHGFKGQDYTAELHLSLKDASETHKQTLAVNGKNIRITVPAGIADGQVIKLPKQGGPGVNGGPDGDLYITFVIAEDPLFKRLGDDLYVNESLDLYTAVLGGETMIDTLSGKVKLKVKPETQNGTKVRLKGKGFPVYKKDGQFGDLYITYSVKVPTGLTDEQKDLFKKLASYQSKV</sequence>
<evidence type="ECO:0000259" key="3">
    <source>
        <dbReference type="PROSITE" id="PS50076"/>
    </source>
</evidence>
<dbReference type="Pfam" id="PF01556">
    <property type="entry name" value="DnaJ_C"/>
    <property type="match status" value="1"/>
</dbReference>
<dbReference type="PRINTS" id="PR00625">
    <property type="entry name" value="JDOMAIN"/>
</dbReference>
<keyword evidence="4" id="KW-0238">DNA-binding</keyword>
<dbReference type="CDD" id="cd10747">
    <property type="entry name" value="DnaJ_C"/>
    <property type="match status" value="1"/>
</dbReference>
<name>A0A2V3PSE2_9BACT</name>